<sequence length="1095" mass="122126">MSNGVCRPKKVDPNSSCRYCLEKGHWKKECPVLRGKFKSSTKAVRLASIYSCNERLCIGEISVGKQNAEEYVGNQTDYGPFVTTGFVSLVNCPGKVSVKILRDTGSSESFILDSKLKFSSESSTGNSVLIRGIGLEIFSAPLHKIQLESDLVNGEVEIALRPSLPVKGVDLILGNNLAGNRVWRAVTSPIVKETPTLSADSDMSARDFPDVFVSCAVTRAMSAKINVTQDKDELENLSFDPLANLSLLPPSISRDELIEAQGKDAGLTTLFTAVQSNDDIENAASGYFIKDGILVRKWTPYSDHALGEPIFQIVIPEALRGLVLKTAHGDVAGHLGVKKTYHSLMCYFFWPRLKRDVASFIKTCHTCQIVGKPNEVLSPAPLYPIPVMSTPFEHLTVDCVGPLSPSKAGSTYLLTVMCQATRYPAAYPLRKITTRAVVKALSQFISVFGIPKVVQTDRGTNFTSRMFAQVLQQLRVNHHKSTSYHPESQGSLERFHQTLKQLLKAYCNKLNKDWEEGLPWLMLAAREDVQESLGFSPNDLVFGHKVRGPLALLMNDAIETETPVNLLDYVNGFRRRLYLAGKLARENLGKTQLKMKTWFDRRSERRKFSPGDQVLMLLPVTGSSFLVRFTGPYSVLKRVSDQNYIVSTPDRRKATQLCHVNLLKPYFCRAHENAVSGTEIKPAALVTEVSTFSLDTPSCTDLIHHDIDVGNSLPVQQRFYRVSPDKQEILEAEVKYLLNAGLAKPSYSMEDCVDSVGSAKFVTKIDLLKGYYQVPLTPRAQEVSAFITPSGLYSYNVMSFGLRNAPATFQRLMNRVVTGLEGCAVYLDDVVVYSQTWDEHLRRLRALFVRLAKAKLTINLVKCEFVKATVTYLGRAVGQGEVCLIREKVHAVDRFSAPSTKKELMRFLGMIGYYHSFCANFSTVVAPLTDLLKSKRKFEWTANCQRAFDNAKLLLSTAPVLVAPRWDTAFQIQVDASRVGAGAVILQKDDDGVDRPVSFFSKKFNSYQLNYSTIEKETLALVWALQHFDVYIGGGSMPVFVFSDHNPLTFLQSLRSPNQRLIRWALLLQPYSLDIRHIRGRDNVMADALSRSPAD</sequence>
<evidence type="ECO:0000259" key="10">
    <source>
        <dbReference type="PROSITE" id="PS50994"/>
    </source>
</evidence>
<dbReference type="Gene3D" id="1.10.340.70">
    <property type="match status" value="1"/>
</dbReference>
<dbReference type="PROSITE" id="PS50994">
    <property type="entry name" value="INTEGRASE"/>
    <property type="match status" value="1"/>
</dbReference>
<gene>
    <name evidence="11" type="ORF">H4Q32_027976</name>
</gene>
<dbReference type="SMART" id="SM00343">
    <property type="entry name" value="ZnF_C2HC"/>
    <property type="match status" value="1"/>
</dbReference>
<evidence type="ECO:0000256" key="5">
    <source>
        <dbReference type="ARBA" id="ARBA00022722"/>
    </source>
</evidence>
<dbReference type="Gene3D" id="3.30.420.10">
    <property type="entry name" value="Ribonuclease H-like superfamily/Ribonuclease H"/>
    <property type="match status" value="1"/>
</dbReference>
<comment type="similarity">
    <text evidence="1">Belongs to the beta type-B retroviral polymerase family. HERV class-II K(HML-2) pol subfamily.</text>
</comment>
<dbReference type="SUPFAM" id="SSF53098">
    <property type="entry name" value="Ribonuclease H-like"/>
    <property type="match status" value="1"/>
</dbReference>
<accession>A0ABQ8KZ55</accession>
<dbReference type="InterPro" id="IPR001878">
    <property type="entry name" value="Znf_CCHC"/>
</dbReference>
<proteinExistence type="inferred from homology"/>
<dbReference type="Pfam" id="PF22938">
    <property type="entry name" value="Integrase_p58_C"/>
    <property type="match status" value="1"/>
</dbReference>
<organism evidence="11 12">
    <name type="scientific">Labeo rohita</name>
    <name type="common">Indian major carp</name>
    <name type="synonym">Cyprinus rohita</name>
    <dbReference type="NCBI Taxonomy" id="84645"/>
    <lineage>
        <taxon>Eukaryota</taxon>
        <taxon>Metazoa</taxon>
        <taxon>Chordata</taxon>
        <taxon>Craniata</taxon>
        <taxon>Vertebrata</taxon>
        <taxon>Euteleostomi</taxon>
        <taxon>Actinopterygii</taxon>
        <taxon>Neopterygii</taxon>
        <taxon>Teleostei</taxon>
        <taxon>Ostariophysi</taxon>
        <taxon>Cypriniformes</taxon>
        <taxon>Cyprinidae</taxon>
        <taxon>Labeoninae</taxon>
        <taxon>Labeonini</taxon>
        <taxon>Labeo</taxon>
    </lineage>
</organism>
<dbReference type="PANTHER" id="PTHR37984:SF5">
    <property type="entry name" value="PROTEIN NYNRIN-LIKE"/>
    <property type="match status" value="1"/>
</dbReference>
<dbReference type="InterPro" id="IPR000477">
    <property type="entry name" value="RT_dom"/>
</dbReference>
<dbReference type="SUPFAM" id="SSF57756">
    <property type="entry name" value="Retrovirus zinc finger-like domains"/>
    <property type="match status" value="1"/>
</dbReference>
<dbReference type="InterPro" id="IPR012337">
    <property type="entry name" value="RNaseH-like_sf"/>
</dbReference>
<dbReference type="Pfam" id="PF17917">
    <property type="entry name" value="RT_RNaseH"/>
    <property type="match status" value="1"/>
</dbReference>
<dbReference type="InterPro" id="IPR036397">
    <property type="entry name" value="RNaseH_sf"/>
</dbReference>
<protein>
    <recommendedName>
        <fullName evidence="9">Gypsy retrotransposon integrase-like protein 1</fullName>
        <ecNumber evidence="2">3.1.26.4</ecNumber>
    </recommendedName>
</protein>
<dbReference type="CDD" id="cd01647">
    <property type="entry name" value="RT_LTR"/>
    <property type="match status" value="1"/>
</dbReference>
<evidence type="ECO:0000256" key="2">
    <source>
        <dbReference type="ARBA" id="ARBA00012180"/>
    </source>
</evidence>
<dbReference type="Proteomes" id="UP000830375">
    <property type="component" value="Unassembled WGS sequence"/>
</dbReference>
<keyword evidence="3" id="KW-0808">Transferase</keyword>
<dbReference type="InterPro" id="IPR043502">
    <property type="entry name" value="DNA/RNA_pol_sf"/>
</dbReference>
<dbReference type="Pfam" id="PF00665">
    <property type="entry name" value="rve"/>
    <property type="match status" value="1"/>
</dbReference>
<dbReference type="InterPro" id="IPR050951">
    <property type="entry name" value="Retrovirus_Pol_polyprotein"/>
</dbReference>
<dbReference type="InterPro" id="IPR001584">
    <property type="entry name" value="Integrase_cat-core"/>
</dbReference>
<dbReference type="InterPro" id="IPR041588">
    <property type="entry name" value="Integrase_H2C2"/>
</dbReference>
<comment type="caution">
    <text evidence="11">The sequence shown here is derived from an EMBL/GenBank/DDBJ whole genome shotgun (WGS) entry which is preliminary data.</text>
</comment>
<dbReference type="InterPro" id="IPR043128">
    <property type="entry name" value="Rev_trsase/Diguanyl_cyclase"/>
</dbReference>
<evidence type="ECO:0000256" key="7">
    <source>
        <dbReference type="ARBA" id="ARBA00022801"/>
    </source>
</evidence>
<dbReference type="PANTHER" id="PTHR37984">
    <property type="entry name" value="PROTEIN CBG26694"/>
    <property type="match status" value="1"/>
</dbReference>
<keyword evidence="5" id="KW-0540">Nuclease</keyword>
<dbReference type="InterPro" id="IPR054465">
    <property type="entry name" value="Integrase_p58-like_C"/>
</dbReference>
<feature type="domain" description="Integrase catalytic" evidence="10">
    <location>
        <begin position="387"/>
        <end position="545"/>
    </location>
</feature>
<evidence type="ECO:0000256" key="8">
    <source>
        <dbReference type="ARBA" id="ARBA00022918"/>
    </source>
</evidence>
<dbReference type="EMBL" id="JACTAM010002782">
    <property type="protein sequence ID" value="KAI2643088.1"/>
    <property type="molecule type" value="Genomic_DNA"/>
</dbReference>
<dbReference type="CDD" id="cd09274">
    <property type="entry name" value="RNase_HI_RT_Ty3"/>
    <property type="match status" value="1"/>
</dbReference>
<dbReference type="Pfam" id="PF17921">
    <property type="entry name" value="Integrase_H2C2"/>
    <property type="match status" value="1"/>
</dbReference>
<evidence type="ECO:0000313" key="11">
    <source>
        <dbReference type="EMBL" id="KAI2643088.1"/>
    </source>
</evidence>
<dbReference type="InterPro" id="IPR036875">
    <property type="entry name" value="Znf_CCHC_sf"/>
</dbReference>
<reference evidence="11 12" key="1">
    <citation type="submission" date="2022-01" db="EMBL/GenBank/DDBJ databases">
        <title>A high-quality chromosome-level genome assembly of rohu carp, Labeo rohita.</title>
        <authorList>
            <person name="Arick M.A. II"/>
            <person name="Hsu C.-Y."/>
            <person name="Magbanua Z."/>
            <person name="Pechanova O."/>
            <person name="Grover C."/>
            <person name="Miller E."/>
            <person name="Thrash A."/>
            <person name="Ezzel L."/>
            <person name="Alam S."/>
            <person name="Benzie J."/>
            <person name="Hamilton M."/>
            <person name="Karsi A."/>
            <person name="Lawrence M.L."/>
            <person name="Peterson D.G."/>
        </authorList>
    </citation>
    <scope>NUCLEOTIDE SEQUENCE [LARGE SCALE GENOMIC DNA]</scope>
    <source>
        <strain evidence="12">BAU-BD-2019</strain>
        <tissue evidence="11">Blood</tissue>
    </source>
</reference>
<keyword evidence="7" id="KW-0378">Hydrolase</keyword>
<keyword evidence="8" id="KW-0695">RNA-directed DNA polymerase</keyword>
<evidence type="ECO:0000256" key="4">
    <source>
        <dbReference type="ARBA" id="ARBA00022695"/>
    </source>
</evidence>
<evidence type="ECO:0000256" key="1">
    <source>
        <dbReference type="ARBA" id="ARBA00010879"/>
    </source>
</evidence>
<keyword evidence="12" id="KW-1185">Reference proteome</keyword>
<dbReference type="EC" id="3.1.26.4" evidence="2"/>
<name>A0ABQ8KZ55_LABRO</name>
<evidence type="ECO:0000256" key="9">
    <source>
        <dbReference type="ARBA" id="ARBA00039658"/>
    </source>
</evidence>
<dbReference type="Gene3D" id="3.10.10.10">
    <property type="entry name" value="HIV Type 1 Reverse Transcriptase, subunit A, domain 1"/>
    <property type="match status" value="1"/>
</dbReference>
<dbReference type="SUPFAM" id="SSF56672">
    <property type="entry name" value="DNA/RNA polymerases"/>
    <property type="match status" value="1"/>
</dbReference>
<evidence type="ECO:0000256" key="6">
    <source>
        <dbReference type="ARBA" id="ARBA00022759"/>
    </source>
</evidence>
<dbReference type="Gene3D" id="4.10.60.10">
    <property type="entry name" value="Zinc finger, CCHC-type"/>
    <property type="match status" value="1"/>
</dbReference>
<keyword evidence="6" id="KW-0255">Endonuclease</keyword>
<evidence type="ECO:0000313" key="12">
    <source>
        <dbReference type="Proteomes" id="UP000830375"/>
    </source>
</evidence>
<dbReference type="InterPro" id="IPR041373">
    <property type="entry name" value="RT_RNaseH"/>
</dbReference>
<dbReference type="Pfam" id="PF00078">
    <property type="entry name" value="RVT_1"/>
    <property type="match status" value="1"/>
</dbReference>
<evidence type="ECO:0000256" key="3">
    <source>
        <dbReference type="ARBA" id="ARBA00022679"/>
    </source>
</evidence>
<keyword evidence="4" id="KW-0548">Nucleotidyltransferase</keyword>
<dbReference type="Gene3D" id="3.30.70.270">
    <property type="match status" value="2"/>
</dbReference>